<reference evidence="12" key="1">
    <citation type="journal article" date="2004" name="Nature">
        <title>Genome duplication in the teleost fish Tetraodon nigroviridis reveals the early vertebrate proto-karyotype.</title>
        <authorList>
            <person name="Jaillon O."/>
            <person name="Aury J.-M."/>
            <person name="Brunet F."/>
            <person name="Petit J.-L."/>
            <person name="Stange-Thomann N."/>
            <person name="Mauceli E."/>
            <person name="Bouneau L."/>
            <person name="Fischer C."/>
            <person name="Ozouf-Costaz C."/>
            <person name="Bernot A."/>
            <person name="Nicaud S."/>
            <person name="Jaffe D."/>
            <person name="Fisher S."/>
            <person name="Lutfalla G."/>
            <person name="Dossat C."/>
            <person name="Segurens B."/>
            <person name="Dasilva C."/>
            <person name="Salanoubat M."/>
            <person name="Levy M."/>
            <person name="Boudet N."/>
            <person name="Castellano S."/>
            <person name="Anthouard V."/>
            <person name="Jubin C."/>
            <person name="Castelli V."/>
            <person name="Katinka M."/>
            <person name="Vacherie B."/>
            <person name="Biemont C."/>
            <person name="Skalli Z."/>
            <person name="Cattolico L."/>
            <person name="Poulain J."/>
            <person name="De Berardinis V."/>
            <person name="Cruaud C."/>
            <person name="Duprat S."/>
            <person name="Brottier P."/>
            <person name="Coutanceau J.-P."/>
            <person name="Gouzy J."/>
            <person name="Parra G."/>
            <person name="Lardier G."/>
            <person name="Chapple C."/>
            <person name="McKernan K.J."/>
            <person name="McEwan P."/>
            <person name="Bosak S."/>
            <person name="Kellis M."/>
            <person name="Volff J.-N."/>
            <person name="Guigo R."/>
            <person name="Zody M.C."/>
            <person name="Mesirov J."/>
            <person name="Lindblad-Toh K."/>
            <person name="Birren B."/>
            <person name="Nusbaum C."/>
            <person name="Kahn D."/>
            <person name="Robinson-Rechavi M."/>
            <person name="Laudet V."/>
            <person name="Schachter V."/>
            <person name="Quetier F."/>
            <person name="Saurin W."/>
            <person name="Scarpelli C."/>
            <person name="Wincker P."/>
            <person name="Lander E.S."/>
            <person name="Weissenbach J."/>
            <person name="Roest Crollius H."/>
        </authorList>
    </citation>
    <scope>NUCLEOTIDE SEQUENCE [LARGE SCALE GENOMIC DNA]</scope>
</reference>
<evidence type="ECO:0000256" key="8">
    <source>
        <dbReference type="SAM" id="MobiDB-lite"/>
    </source>
</evidence>
<dbReference type="AlphaFoldDB" id="H3C3R4"/>
<dbReference type="InterPro" id="IPR036179">
    <property type="entry name" value="Ig-like_dom_sf"/>
</dbReference>
<evidence type="ECO:0000256" key="5">
    <source>
        <dbReference type="ARBA" id="ARBA00023136"/>
    </source>
</evidence>
<keyword evidence="9" id="KW-0812">Transmembrane</keyword>
<name>H3C3R4_TETNG</name>
<reference evidence="11" key="2">
    <citation type="submission" date="2025-08" db="UniProtKB">
        <authorList>
            <consortium name="Ensembl"/>
        </authorList>
    </citation>
    <scope>IDENTIFICATION</scope>
</reference>
<comment type="subcellular location">
    <subcellularLocation>
        <location evidence="1">Cell membrane</location>
    </subcellularLocation>
</comment>
<protein>
    <recommendedName>
        <fullName evidence="10">Ig-like domain-containing protein</fullName>
    </recommendedName>
</protein>
<dbReference type="InterPro" id="IPR013106">
    <property type="entry name" value="Ig_V-set"/>
</dbReference>
<keyword evidence="6" id="KW-1015">Disulfide bond</keyword>
<evidence type="ECO:0000256" key="7">
    <source>
        <dbReference type="ARBA" id="ARBA00023180"/>
    </source>
</evidence>
<evidence type="ECO:0000256" key="3">
    <source>
        <dbReference type="ARBA" id="ARBA00022729"/>
    </source>
</evidence>
<evidence type="ECO:0000256" key="2">
    <source>
        <dbReference type="ARBA" id="ARBA00022475"/>
    </source>
</evidence>
<evidence type="ECO:0000259" key="10">
    <source>
        <dbReference type="PROSITE" id="PS50835"/>
    </source>
</evidence>
<dbReference type="GeneTree" id="ENSGT00940000162676"/>
<dbReference type="FunCoup" id="H3C3R4">
    <property type="interactions" value="85"/>
</dbReference>
<dbReference type="PROSITE" id="PS50835">
    <property type="entry name" value="IG_LIKE"/>
    <property type="match status" value="2"/>
</dbReference>
<dbReference type="InterPro" id="IPR052051">
    <property type="entry name" value="TCR_complex_component"/>
</dbReference>
<evidence type="ECO:0000256" key="6">
    <source>
        <dbReference type="ARBA" id="ARBA00023157"/>
    </source>
</evidence>
<feature type="transmembrane region" description="Helical" evidence="9">
    <location>
        <begin position="234"/>
        <end position="261"/>
    </location>
</feature>
<dbReference type="Proteomes" id="UP000007303">
    <property type="component" value="Unassembled WGS sequence"/>
</dbReference>
<dbReference type="SMART" id="SM00406">
    <property type="entry name" value="IGv"/>
    <property type="match status" value="2"/>
</dbReference>
<dbReference type="InParanoid" id="H3C3R4"/>
<sequence>QAAATEFSPSMDWKSSFILVKPGQNLTLSCLYRNRIYTEMSWFKQSLGENPKHIGAYYTSIQSLQFYNDFENNQRFKLHPHSKGVNLTITDLKLSDSATYYCVKRYFYAFDFTEAYNVNVEGSEMTINQSASESIPSGGSVTLNCSVQTGSCNGDHTVYWFKDSGPSRLGLINNHKGRNNQCEKKTNSCFYSLSLKKLNISQTGTYYCAVAACGNILFGNGTKLDFEEKGNLLVWVYFLSAAWIFTIFVAVLLFISILMMIKKNSLHLLDTHSRLPVAPTVNTEGDQEEDHLHYAAVRVNEHKRPRRQRNRQNECVYSGVRQ</sequence>
<evidence type="ECO:0000256" key="1">
    <source>
        <dbReference type="ARBA" id="ARBA00004236"/>
    </source>
</evidence>
<keyword evidence="12" id="KW-1185">Reference proteome</keyword>
<feature type="region of interest" description="Disordered" evidence="8">
    <location>
        <begin position="303"/>
        <end position="322"/>
    </location>
</feature>
<dbReference type="GO" id="GO:0005886">
    <property type="term" value="C:plasma membrane"/>
    <property type="evidence" value="ECO:0007669"/>
    <property type="project" value="UniProtKB-SubCell"/>
</dbReference>
<dbReference type="CDD" id="cd00099">
    <property type="entry name" value="IgV"/>
    <property type="match status" value="2"/>
</dbReference>
<dbReference type="PANTHER" id="PTHR19433">
    <property type="entry name" value="T-CELL RECEPTOR ALPHA CHAIN V REGION-RELATED"/>
    <property type="match status" value="1"/>
</dbReference>
<dbReference type="InterPro" id="IPR013783">
    <property type="entry name" value="Ig-like_fold"/>
</dbReference>
<proteinExistence type="predicted"/>
<dbReference type="Gene3D" id="2.60.40.10">
    <property type="entry name" value="Immunoglobulins"/>
    <property type="match status" value="2"/>
</dbReference>
<evidence type="ECO:0000256" key="4">
    <source>
        <dbReference type="ARBA" id="ARBA00022859"/>
    </source>
</evidence>
<keyword evidence="7" id="KW-0325">Glycoprotein</keyword>
<reference evidence="11" key="3">
    <citation type="submission" date="2025-09" db="UniProtKB">
        <authorList>
            <consortium name="Ensembl"/>
        </authorList>
    </citation>
    <scope>IDENTIFICATION</scope>
</reference>
<dbReference type="GO" id="GO:0002376">
    <property type="term" value="P:immune system process"/>
    <property type="evidence" value="ECO:0007669"/>
    <property type="project" value="UniProtKB-KW"/>
</dbReference>
<keyword evidence="2" id="KW-1003">Cell membrane</keyword>
<dbReference type="PANTHER" id="PTHR19433:SF133">
    <property type="entry name" value="IMMUNE-TYPE RECEPTOR 5 PRECURSOR-RELATED"/>
    <property type="match status" value="1"/>
</dbReference>
<dbReference type="InterPro" id="IPR003599">
    <property type="entry name" value="Ig_sub"/>
</dbReference>
<feature type="domain" description="Ig-like" evidence="10">
    <location>
        <begin position="123"/>
        <end position="210"/>
    </location>
</feature>
<keyword evidence="5 9" id="KW-0472">Membrane</keyword>
<evidence type="ECO:0000313" key="12">
    <source>
        <dbReference type="Proteomes" id="UP000007303"/>
    </source>
</evidence>
<organism evidence="11 12">
    <name type="scientific">Tetraodon nigroviridis</name>
    <name type="common">Spotted green pufferfish</name>
    <name type="synonym">Chelonodon nigroviridis</name>
    <dbReference type="NCBI Taxonomy" id="99883"/>
    <lineage>
        <taxon>Eukaryota</taxon>
        <taxon>Metazoa</taxon>
        <taxon>Chordata</taxon>
        <taxon>Craniata</taxon>
        <taxon>Vertebrata</taxon>
        <taxon>Euteleostomi</taxon>
        <taxon>Actinopterygii</taxon>
        <taxon>Neopterygii</taxon>
        <taxon>Teleostei</taxon>
        <taxon>Neoteleostei</taxon>
        <taxon>Acanthomorphata</taxon>
        <taxon>Eupercaria</taxon>
        <taxon>Tetraodontiformes</taxon>
        <taxon>Tetradontoidea</taxon>
        <taxon>Tetraodontidae</taxon>
        <taxon>Tetraodon</taxon>
    </lineage>
</organism>
<feature type="domain" description="Ig-like" evidence="10">
    <location>
        <begin position="9"/>
        <end position="102"/>
    </location>
</feature>
<dbReference type="InterPro" id="IPR007110">
    <property type="entry name" value="Ig-like_dom"/>
</dbReference>
<dbReference type="SUPFAM" id="SSF48726">
    <property type="entry name" value="Immunoglobulin"/>
    <property type="match status" value="2"/>
</dbReference>
<dbReference type="OMA" id="GEMAQTN"/>
<dbReference type="STRING" id="99883.ENSTNIP00000002883"/>
<dbReference type="SMART" id="SM00409">
    <property type="entry name" value="IG"/>
    <property type="match status" value="2"/>
</dbReference>
<evidence type="ECO:0000313" key="11">
    <source>
        <dbReference type="Ensembl" id="ENSTNIP00000002883.1"/>
    </source>
</evidence>
<evidence type="ECO:0000256" key="9">
    <source>
        <dbReference type="SAM" id="Phobius"/>
    </source>
</evidence>
<dbReference type="Pfam" id="PF07686">
    <property type="entry name" value="V-set"/>
    <property type="match status" value="2"/>
</dbReference>
<keyword evidence="4" id="KW-0391">Immunity</keyword>
<dbReference type="Ensembl" id="ENSTNIT00000001483.1">
    <property type="protein sequence ID" value="ENSTNIP00000002883.1"/>
    <property type="gene ID" value="ENSTNIG00000001721.1"/>
</dbReference>
<accession>H3C3R4</accession>
<keyword evidence="3" id="KW-0732">Signal</keyword>
<keyword evidence="9" id="KW-1133">Transmembrane helix</keyword>
<dbReference type="GO" id="GO:0009617">
    <property type="term" value="P:response to bacterium"/>
    <property type="evidence" value="ECO:0007669"/>
    <property type="project" value="TreeGrafter"/>
</dbReference>